<evidence type="ECO:0000256" key="4">
    <source>
        <dbReference type="ARBA" id="ARBA00023163"/>
    </source>
</evidence>
<dbReference type="AlphaFoldDB" id="A0A7W7FT11"/>
<proteinExistence type="inferred from homology"/>
<dbReference type="InterPro" id="IPR051677">
    <property type="entry name" value="AfsR-DnrI-RedD_regulator"/>
</dbReference>
<gene>
    <name evidence="7" type="ORF">HNR67_000422</name>
</gene>
<evidence type="ECO:0000256" key="5">
    <source>
        <dbReference type="PROSITE-ProRule" id="PRU01091"/>
    </source>
</evidence>
<dbReference type="GO" id="GO:0000160">
    <property type="term" value="P:phosphorelay signal transduction system"/>
    <property type="evidence" value="ECO:0007669"/>
    <property type="project" value="InterPro"/>
</dbReference>
<feature type="domain" description="OmpR/PhoB-type" evidence="6">
    <location>
        <begin position="1"/>
        <end position="87"/>
    </location>
</feature>
<evidence type="ECO:0000256" key="3">
    <source>
        <dbReference type="ARBA" id="ARBA00023125"/>
    </source>
</evidence>
<dbReference type="Gene3D" id="3.40.50.300">
    <property type="entry name" value="P-loop containing nucleotide triphosphate hydrolases"/>
    <property type="match status" value="1"/>
</dbReference>
<dbReference type="Pfam" id="PF00486">
    <property type="entry name" value="Trans_reg_C"/>
    <property type="match status" value="1"/>
</dbReference>
<dbReference type="GO" id="GO:0043531">
    <property type="term" value="F:ADP binding"/>
    <property type="evidence" value="ECO:0007669"/>
    <property type="project" value="InterPro"/>
</dbReference>
<dbReference type="RefSeq" id="WP_185000366.1">
    <property type="nucleotide sequence ID" value="NZ_BAAAUI010000059.1"/>
</dbReference>
<dbReference type="PANTHER" id="PTHR35807">
    <property type="entry name" value="TRANSCRIPTIONAL REGULATOR REDD-RELATED"/>
    <property type="match status" value="1"/>
</dbReference>
<sequence length="1071" mass="115953">MRPAFGVLGPLLTPAGPIGATKHRILLACLLLRAGEVVPVEELTGHLWEFDPPAQPRAAIQTYIRRLRQSLGPTVIQTAGRGYLADIPPESVDVFRFRDLTRSAETADAADRSRLLGEALGLWRGQPFADVPSASLRADYGVRLAADRVQALELRFAAELELGHSGDLVADLRAATTENPLHEEFWAQLMLALYRADRQAEALEAFAEAGTVLTAELGAGPGARLRELHQKVLTADRSLAPRAARSFQLAAVPTQLPPAIPDFVGRTRLRAELADLLRRSASVVISGPPGVGKTALATNVGHTVRGEFPDGQLYVNLRGFAASPPIPQAEVLSQFLRGFGMPREMPPIAPDRLAKLLREHLTGRRVLVVLDNAASAEQVRDLLPPLAGCAVMITSRNEPAGLTDVEHRRLDVLTDPEAQSLLISMLGRSAIESNPDSTRELTGLCGYLPLALRIAAANVTDPSATALHDTVAALRAGSRLTALAVIGDEQVAVRTAFDLSYDSLDADARQLFRFLSLVPGLDFDARAAATLLDRDNTESTRLLQVLHAANLILHQHHDRYQFHDLLREYSTERRNSTDPTETQFNASGRLLDYYLVNTDAATRLLNPGTSRLPQSADRVRALTPRNPEEAANWLAREQSNLVAATTRAQEFGHSRKAWELADALRPHLLNRSSHADRTAVSEAGLSAAEADGSPTETAAMLYSQARTHFLANEFHESRKLGEKALKIFLAADLKDNAAHALLTLGSAHGRLGNIRTALDLFLEGARLFTDTGNSLGHAVTLTSLSACHWYLGELEEMVAECHSAMAINSATDNPNLRIEAVARLNLGGAYREMGMNENSRVELDQALRIYQQFELVNEVAVVLASQAQLELQIGNYSAAVRIAEESIQAGSESGTHWALTRALNVLAASYRNTARDRDALYSAFRALRLARTIQHLEGELDSMIEIATCHLKARKYRQAARYLTIARSRGHGGDLRFLAQKASVQLAHALCGIAEFAAATVHARQALEFFESTKSGPGAARAHQALGVAILGTGAVAKALPHLEAAASLFAELGMPEAVEAQAMVTTTHLG</sequence>
<dbReference type="GO" id="GO:0006355">
    <property type="term" value="P:regulation of DNA-templated transcription"/>
    <property type="evidence" value="ECO:0007669"/>
    <property type="project" value="InterPro"/>
</dbReference>
<dbReference type="SMART" id="SM00862">
    <property type="entry name" value="Trans_reg_C"/>
    <property type="match status" value="1"/>
</dbReference>
<name>A0A7W7FT11_9PSEU</name>
<evidence type="ECO:0000313" key="7">
    <source>
        <dbReference type="EMBL" id="MBB4674304.1"/>
    </source>
</evidence>
<dbReference type="Pfam" id="PF13191">
    <property type="entry name" value="AAA_16"/>
    <property type="match status" value="1"/>
</dbReference>
<dbReference type="InterPro" id="IPR016032">
    <property type="entry name" value="Sig_transdc_resp-reg_C-effctor"/>
</dbReference>
<dbReference type="Proteomes" id="UP000533598">
    <property type="component" value="Unassembled WGS sequence"/>
</dbReference>
<accession>A0A7W7FT11</accession>
<dbReference type="CDD" id="cd00383">
    <property type="entry name" value="trans_reg_C"/>
    <property type="match status" value="1"/>
</dbReference>
<dbReference type="PANTHER" id="PTHR35807:SF1">
    <property type="entry name" value="TRANSCRIPTIONAL REGULATOR REDD"/>
    <property type="match status" value="1"/>
</dbReference>
<keyword evidence="3 5" id="KW-0238">DNA-binding</keyword>
<evidence type="ECO:0000313" key="8">
    <source>
        <dbReference type="Proteomes" id="UP000533598"/>
    </source>
</evidence>
<dbReference type="PRINTS" id="PR00364">
    <property type="entry name" value="DISEASERSIST"/>
</dbReference>
<dbReference type="InterPro" id="IPR001867">
    <property type="entry name" value="OmpR/PhoB-type_DNA-bd"/>
</dbReference>
<protein>
    <submittedName>
        <fullName evidence="7">DNA-binding SARP family transcriptional activator/DNA polymerase III delta prime subunit</fullName>
    </submittedName>
</protein>
<dbReference type="SMART" id="SM00028">
    <property type="entry name" value="TPR"/>
    <property type="match status" value="8"/>
</dbReference>
<dbReference type="InterPro" id="IPR027417">
    <property type="entry name" value="P-loop_NTPase"/>
</dbReference>
<dbReference type="GO" id="GO:0003677">
    <property type="term" value="F:DNA binding"/>
    <property type="evidence" value="ECO:0007669"/>
    <property type="project" value="UniProtKB-UniRule"/>
</dbReference>
<dbReference type="Pfam" id="PF03704">
    <property type="entry name" value="BTAD"/>
    <property type="match status" value="1"/>
</dbReference>
<dbReference type="EMBL" id="JACHMH010000001">
    <property type="protein sequence ID" value="MBB4674304.1"/>
    <property type="molecule type" value="Genomic_DNA"/>
</dbReference>
<dbReference type="Gene3D" id="1.10.10.10">
    <property type="entry name" value="Winged helix-like DNA-binding domain superfamily/Winged helix DNA-binding domain"/>
    <property type="match status" value="2"/>
</dbReference>
<keyword evidence="4" id="KW-0804">Transcription</keyword>
<keyword evidence="2" id="KW-0805">Transcription regulation</keyword>
<evidence type="ECO:0000259" key="6">
    <source>
        <dbReference type="PROSITE" id="PS51755"/>
    </source>
</evidence>
<evidence type="ECO:0000256" key="2">
    <source>
        <dbReference type="ARBA" id="ARBA00023015"/>
    </source>
</evidence>
<keyword evidence="8" id="KW-1185">Reference proteome</keyword>
<dbReference type="InterPro" id="IPR041664">
    <property type="entry name" value="AAA_16"/>
</dbReference>
<dbReference type="SMART" id="SM00382">
    <property type="entry name" value="AAA"/>
    <property type="match status" value="1"/>
</dbReference>
<dbReference type="InterPro" id="IPR005158">
    <property type="entry name" value="BTAD"/>
</dbReference>
<reference evidence="7 8" key="1">
    <citation type="submission" date="2020-08" db="EMBL/GenBank/DDBJ databases">
        <title>Sequencing the genomes of 1000 actinobacteria strains.</title>
        <authorList>
            <person name="Klenk H.-P."/>
        </authorList>
    </citation>
    <scope>NUCLEOTIDE SEQUENCE [LARGE SCALE GENOMIC DNA]</scope>
    <source>
        <strain evidence="7 8">DSM 44230</strain>
    </source>
</reference>
<dbReference type="InterPro" id="IPR011990">
    <property type="entry name" value="TPR-like_helical_dom_sf"/>
</dbReference>
<dbReference type="CDD" id="cd15831">
    <property type="entry name" value="BTAD"/>
    <property type="match status" value="1"/>
</dbReference>
<organism evidence="7 8">
    <name type="scientific">Crossiella cryophila</name>
    <dbReference type="NCBI Taxonomy" id="43355"/>
    <lineage>
        <taxon>Bacteria</taxon>
        <taxon>Bacillati</taxon>
        <taxon>Actinomycetota</taxon>
        <taxon>Actinomycetes</taxon>
        <taxon>Pseudonocardiales</taxon>
        <taxon>Pseudonocardiaceae</taxon>
        <taxon>Crossiella</taxon>
    </lineage>
</organism>
<evidence type="ECO:0000256" key="1">
    <source>
        <dbReference type="ARBA" id="ARBA00005820"/>
    </source>
</evidence>
<dbReference type="PROSITE" id="PS51755">
    <property type="entry name" value="OMPR_PHOB"/>
    <property type="match status" value="1"/>
</dbReference>
<dbReference type="InterPro" id="IPR036388">
    <property type="entry name" value="WH-like_DNA-bd_sf"/>
</dbReference>
<dbReference type="SUPFAM" id="SSF46894">
    <property type="entry name" value="C-terminal effector domain of the bipartite response regulators"/>
    <property type="match status" value="1"/>
</dbReference>
<dbReference type="InterPro" id="IPR019734">
    <property type="entry name" value="TPR_rpt"/>
</dbReference>
<comment type="caution">
    <text evidence="7">The sequence shown here is derived from an EMBL/GenBank/DDBJ whole genome shotgun (WGS) entry which is preliminary data.</text>
</comment>
<dbReference type="SUPFAM" id="SSF52540">
    <property type="entry name" value="P-loop containing nucleoside triphosphate hydrolases"/>
    <property type="match status" value="1"/>
</dbReference>
<dbReference type="InterPro" id="IPR003593">
    <property type="entry name" value="AAA+_ATPase"/>
</dbReference>
<comment type="similarity">
    <text evidence="1">Belongs to the AfsR/DnrI/RedD regulatory family.</text>
</comment>
<dbReference type="Gene3D" id="1.25.40.10">
    <property type="entry name" value="Tetratricopeptide repeat domain"/>
    <property type="match status" value="4"/>
</dbReference>
<feature type="DNA-binding region" description="OmpR/PhoB-type" evidence="5">
    <location>
        <begin position="1"/>
        <end position="87"/>
    </location>
</feature>
<dbReference type="SUPFAM" id="SSF48452">
    <property type="entry name" value="TPR-like"/>
    <property type="match status" value="3"/>
</dbReference>
<dbReference type="SMART" id="SM01043">
    <property type="entry name" value="BTAD"/>
    <property type="match status" value="1"/>
</dbReference>